<keyword evidence="2" id="KW-1185">Reference proteome</keyword>
<dbReference type="AlphaFoldDB" id="A0A285T1Y9"/>
<dbReference type="SUPFAM" id="SSF48452">
    <property type="entry name" value="TPR-like"/>
    <property type="match status" value="1"/>
</dbReference>
<reference evidence="2" key="1">
    <citation type="submission" date="2017-08" db="EMBL/GenBank/DDBJ databases">
        <authorList>
            <person name="Varghese N."/>
            <person name="Submissions S."/>
        </authorList>
    </citation>
    <scope>NUCLEOTIDE SEQUENCE [LARGE SCALE GENOMIC DNA]</scope>
    <source>
        <strain evidence="2">JA276</strain>
    </source>
</reference>
<dbReference type="OrthoDB" id="7593450at2"/>
<dbReference type="EMBL" id="OBMT01000012">
    <property type="protein sequence ID" value="SOC14657.1"/>
    <property type="molecule type" value="Genomic_DNA"/>
</dbReference>
<dbReference type="Pfam" id="PF06041">
    <property type="entry name" value="DUF924"/>
    <property type="match status" value="1"/>
</dbReference>
<evidence type="ECO:0000313" key="1">
    <source>
        <dbReference type="EMBL" id="SOC14657.1"/>
    </source>
</evidence>
<organism evidence="1 2">
    <name type="scientific">Rhodobacter maris</name>
    <dbReference type="NCBI Taxonomy" id="446682"/>
    <lineage>
        <taxon>Bacteria</taxon>
        <taxon>Pseudomonadati</taxon>
        <taxon>Pseudomonadota</taxon>
        <taxon>Alphaproteobacteria</taxon>
        <taxon>Rhodobacterales</taxon>
        <taxon>Rhodobacter group</taxon>
        <taxon>Rhodobacter</taxon>
    </lineage>
</organism>
<dbReference type="Gene3D" id="1.20.58.320">
    <property type="entry name" value="TPR-like"/>
    <property type="match status" value="1"/>
</dbReference>
<gene>
    <name evidence="1" type="ORF">SAMN05877831_11258</name>
</gene>
<dbReference type="RefSeq" id="WP_097070851.1">
    <property type="nucleotide sequence ID" value="NZ_OBMT01000012.1"/>
</dbReference>
<evidence type="ECO:0008006" key="3">
    <source>
        <dbReference type="Google" id="ProtNLM"/>
    </source>
</evidence>
<dbReference type="Proteomes" id="UP000219111">
    <property type="component" value="Unassembled WGS sequence"/>
</dbReference>
<name>A0A285T1Y9_9RHOB</name>
<proteinExistence type="predicted"/>
<sequence>MEPIKELIAFWHDIVGPERWYNATPELDEEILRRYSALWQRAQAGACDDWSETPVGALALVILLDQLPRNMFRGSRQAFATDAQARKVAEMAIGNGFDMEIEDPLRQFFYVPFMHSENIADQEKGVRLAEERMPDEHLLHAKAHHAVIARFGRFPWRNELVGRYSSDEEAAFLWAGGYDRMLASLDR</sequence>
<accession>A0A285T1Y9</accession>
<dbReference type="InterPro" id="IPR010323">
    <property type="entry name" value="DUF924"/>
</dbReference>
<evidence type="ECO:0000313" key="2">
    <source>
        <dbReference type="Proteomes" id="UP000219111"/>
    </source>
</evidence>
<dbReference type="Gene3D" id="1.25.40.10">
    <property type="entry name" value="Tetratricopeptide repeat domain"/>
    <property type="match status" value="1"/>
</dbReference>
<protein>
    <recommendedName>
        <fullName evidence="3">DUF924 domain-containing protein</fullName>
    </recommendedName>
</protein>
<dbReference type="InterPro" id="IPR011990">
    <property type="entry name" value="TPR-like_helical_dom_sf"/>
</dbReference>